<feature type="domain" description="Minor capsid protein P11 C-terminal conserved region" evidence="2">
    <location>
        <begin position="91"/>
        <end position="173"/>
    </location>
</feature>
<sequence length="181" mass="19106">MLKEIISGFSKFFTKERTIVLIIFLVLAWALFVYSGSKLNFYDSMADGSKVASGASTVATAPATATQPPIVSAGAAAASAPAGYSQQNVANPSDLLPKDANSQWSALNPNAMNGGDILMPDLLQAGYHIGLDTIGQTLRNPNLQLRSDPIITKADIGPWNQSTIEPDYGRVPLELGASPVK</sequence>
<keyword evidence="1" id="KW-1133">Transmembrane helix</keyword>
<dbReference type="AlphaFoldDB" id="A0A6C0JR04"/>
<evidence type="ECO:0000256" key="1">
    <source>
        <dbReference type="SAM" id="Phobius"/>
    </source>
</evidence>
<keyword evidence="1" id="KW-0472">Membrane</keyword>
<proteinExistence type="predicted"/>
<organism evidence="3">
    <name type="scientific">viral metagenome</name>
    <dbReference type="NCBI Taxonomy" id="1070528"/>
    <lineage>
        <taxon>unclassified sequences</taxon>
        <taxon>metagenomes</taxon>
        <taxon>organismal metagenomes</taxon>
    </lineage>
</organism>
<feature type="transmembrane region" description="Helical" evidence="1">
    <location>
        <begin position="18"/>
        <end position="35"/>
    </location>
</feature>
<name>A0A6C0JR04_9ZZZZ</name>
<keyword evidence="1" id="KW-0812">Transmembrane</keyword>
<dbReference type="Pfam" id="PF23983">
    <property type="entry name" value="P11_C"/>
    <property type="match status" value="1"/>
</dbReference>
<evidence type="ECO:0000313" key="3">
    <source>
        <dbReference type="EMBL" id="QHU06298.1"/>
    </source>
</evidence>
<reference evidence="3" key="1">
    <citation type="journal article" date="2020" name="Nature">
        <title>Giant virus diversity and host interactions through global metagenomics.</title>
        <authorList>
            <person name="Schulz F."/>
            <person name="Roux S."/>
            <person name="Paez-Espino D."/>
            <person name="Jungbluth S."/>
            <person name="Walsh D.A."/>
            <person name="Denef V.J."/>
            <person name="McMahon K.D."/>
            <person name="Konstantinidis K.T."/>
            <person name="Eloe-Fadrosh E.A."/>
            <person name="Kyrpides N.C."/>
            <person name="Woyke T."/>
        </authorList>
    </citation>
    <scope>NUCLEOTIDE SEQUENCE</scope>
    <source>
        <strain evidence="3">GVMAG-M-3300027747-57</strain>
    </source>
</reference>
<dbReference type="EMBL" id="MN740431">
    <property type="protein sequence ID" value="QHU06298.1"/>
    <property type="molecule type" value="Genomic_DNA"/>
</dbReference>
<dbReference type="InterPro" id="IPR055730">
    <property type="entry name" value="P11_C"/>
</dbReference>
<evidence type="ECO:0000259" key="2">
    <source>
        <dbReference type="Pfam" id="PF23983"/>
    </source>
</evidence>
<protein>
    <recommendedName>
        <fullName evidence="2">Minor capsid protein P11 C-terminal conserved region domain-containing protein</fullName>
    </recommendedName>
</protein>
<accession>A0A6C0JR04</accession>